<dbReference type="OrthoDB" id="5296889at2759"/>
<name>A0A8H3J4C1_9LECA</name>
<dbReference type="AlphaFoldDB" id="A0A8H3J4C1"/>
<comment type="caution">
    <text evidence="2">The sequence shown here is derived from an EMBL/GenBank/DDBJ whole genome shotgun (WGS) entry which is preliminary data.</text>
</comment>
<organism evidence="2 3">
    <name type="scientific">Heterodermia speciosa</name>
    <dbReference type="NCBI Taxonomy" id="116794"/>
    <lineage>
        <taxon>Eukaryota</taxon>
        <taxon>Fungi</taxon>
        <taxon>Dikarya</taxon>
        <taxon>Ascomycota</taxon>
        <taxon>Pezizomycotina</taxon>
        <taxon>Lecanoromycetes</taxon>
        <taxon>OSLEUM clade</taxon>
        <taxon>Lecanoromycetidae</taxon>
        <taxon>Caliciales</taxon>
        <taxon>Physciaceae</taxon>
        <taxon>Heterodermia</taxon>
    </lineage>
</organism>
<protein>
    <submittedName>
        <fullName evidence="2">Uncharacterized protein</fullName>
    </submittedName>
</protein>
<evidence type="ECO:0000313" key="2">
    <source>
        <dbReference type="EMBL" id="CAF9940349.1"/>
    </source>
</evidence>
<gene>
    <name evidence="2" type="ORF">HETSPECPRED_002388</name>
</gene>
<proteinExistence type="predicted"/>
<keyword evidence="3" id="KW-1185">Reference proteome</keyword>
<reference evidence="2" key="1">
    <citation type="submission" date="2021-03" db="EMBL/GenBank/DDBJ databases">
        <authorList>
            <person name="Tagirdzhanova G."/>
        </authorList>
    </citation>
    <scope>NUCLEOTIDE SEQUENCE</scope>
</reference>
<accession>A0A8H3J4C1</accession>
<sequence length="284" mass="31419">MPATKRPNSGHTETSPQPVKRSKCKDAMPSSDPLLAAEARIHELEQQVKDLHDWINDSGMTRKAPPHIRNYMNTQPGAATVLTKQIRSAARQISSSLSDKALNYRRTGITSDHISQAMMPFLSEVKDLRELPDSTAMAFDLVMDLAGYSYGHLDSAGSGEGDEEARPSDEVVDELLCELAAERRRDDSSWDFEEPLRLIRKRNHDLSPFGINNLCAGTEELLSGWQDGIATPEVVSKAVEKPVHNATRGKQAQRRGYGRNKATFAATIRGQALARKEKRKNGTA</sequence>
<evidence type="ECO:0000256" key="1">
    <source>
        <dbReference type="SAM" id="MobiDB-lite"/>
    </source>
</evidence>
<feature type="region of interest" description="Disordered" evidence="1">
    <location>
        <begin position="1"/>
        <end position="30"/>
    </location>
</feature>
<feature type="compositionally biased region" description="Polar residues" evidence="1">
    <location>
        <begin position="1"/>
        <end position="17"/>
    </location>
</feature>
<dbReference type="Proteomes" id="UP000664521">
    <property type="component" value="Unassembled WGS sequence"/>
</dbReference>
<dbReference type="EMBL" id="CAJPDS010000152">
    <property type="protein sequence ID" value="CAF9940349.1"/>
    <property type="molecule type" value="Genomic_DNA"/>
</dbReference>
<evidence type="ECO:0000313" key="3">
    <source>
        <dbReference type="Proteomes" id="UP000664521"/>
    </source>
</evidence>